<keyword evidence="1" id="KW-1133">Transmembrane helix</keyword>
<feature type="transmembrane region" description="Helical" evidence="1">
    <location>
        <begin position="36"/>
        <end position="58"/>
    </location>
</feature>
<dbReference type="EMBL" id="JACIJE010000006">
    <property type="protein sequence ID" value="MBB5690267.1"/>
    <property type="molecule type" value="Genomic_DNA"/>
</dbReference>
<accession>A0A840Y1L7</accession>
<reference evidence="2 3" key="1">
    <citation type="submission" date="2020-08" db="EMBL/GenBank/DDBJ databases">
        <title>Genomic Encyclopedia of Type Strains, Phase IV (KMG-IV): sequencing the most valuable type-strain genomes for metagenomic binning, comparative biology and taxonomic classification.</title>
        <authorList>
            <person name="Goeker M."/>
        </authorList>
    </citation>
    <scope>NUCLEOTIDE SEQUENCE [LARGE SCALE GENOMIC DNA]</scope>
    <source>
        <strain evidence="2 3">DSM 25895</strain>
    </source>
</reference>
<evidence type="ECO:0000313" key="3">
    <source>
        <dbReference type="Proteomes" id="UP000562254"/>
    </source>
</evidence>
<evidence type="ECO:0000313" key="2">
    <source>
        <dbReference type="EMBL" id="MBB5690267.1"/>
    </source>
</evidence>
<name>A0A840Y1L7_9PROT</name>
<dbReference type="AlphaFoldDB" id="A0A840Y1L7"/>
<dbReference type="RefSeq" id="WP_184484878.1">
    <property type="nucleotide sequence ID" value="NZ_JAAEDJ010000403.1"/>
</dbReference>
<organism evidence="2 3">
    <name type="scientific">Neoroseomonas alkaliterrae</name>
    <dbReference type="NCBI Taxonomy" id="1452450"/>
    <lineage>
        <taxon>Bacteria</taxon>
        <taxon>Pseudomonadati</taxon>
        <taxon>Pseudomonadota</taxon>
        <taxon>Alphaproteobacteria</taxon>
        <taxon>Acetobacterales</taxon>
        <taxon>Acetobacteraceae</taxon>
        <taxon>Neoroseomonas</taxon>
    </lineage>
</organism>
<gene>
    <name evidence="2" type="ORF">FHS88_002400</name>
</gene>
<feature type="transmembrane region" description="Helical" evidence="1">
    <location>
        <begin position="12"/>
        <end position="30"/>
    </location>
</feature>
<keyword evidence="1" id="KW-0812">Transmembrane</keyword>
<dbReference type="Proteomes" id="UP000562254">
    <property type="component" value="Unassembled WGS sequence"/>
</dbReference>
<comment type="caution">
    <text evidence="2">The sequence shown here is derived from an EMBL/GenBank/DDBJ whole genome shotgun (WGS) entry which is preliminary data.</text>
</comment>
<keyword evidence="3" id="KW-1185">Reference proteome</keyword>
<proteinExistence type="predicted"/>
<protein>
    <submittedName>
        <fullName evidence="2">Uncharacterized protein</fullName>
    </submittedName>
</protein>
<keyword evidence="1" id="KW-0472">Membrane</keyword>
<sequence>MIDALAEVSWRLPAVVLALVAGGLVVRRIAGSTGAVVGMVMIWLALAIITVWTTLNLIEALTLFGT</sequence>
<evidence type="ECO:0000256" key="1">
    <source>
        <dbReference type="SAM" id="Phobius"/>
    </source>
</evidence>